<accession>A0A0B3YUE8</accession>
<protein>
    <submittedName>
        <fullName evidence="2">3-phosphoshikimate 1-carboxyvinyltransferase</fullName>
    </submittedName>
</protein>
<dbReference type="AlphaFoldDB" id="A0A0B3YUE8"/>
<dbReference type="OrthoDB" id="6264467at2"/>
<keyword evidence="3" id="KW-1185">Reference proteome</keyword>
<name>A0A0B3YUE8_9ALTE</name>
<comment type="caution">
    <text evidence="2">The sequence shown here is derived from an EMBL/GenBank/DDBJ whole genome shotgun (WGS) entry which is preliminary data.</text>
</comment>
<keyword evidence="1" id="KW-1133">Transmembrane helix</keyword>
<keyword evidence="1" id="KW-0812">Transmembrane</keyword>
<evidence type="ECO:0000313" key="3">
    <source>
        <dbReference type="Proteomes" id="UP000031197"/>
    </source>
</evidence>
<sequence>MVLKIKRPMRQEPNIQHILERMPKDVANSFTEEQLAHINTALAGRHWGNHKLDLRGTISLWKNRYYFVLLAGKDKRDYSRAQSKVGRLFIASVTTAFLAISIIVGLIVLYLLKSWLGINLVEGFSLGLWDWFKENT</sequence>
<proteinExistence type="predicted"/>
<dbReference type="RefSeq" id="WP_039223751.1">
    <property type="nucleotide sequence ID" value="NZ_JWLW01000067.1"/>
</dbReference>
<evidence type="ECO:0000313" key="2">
    <source>
        <dbReference type="EMBL" id="KHT44111.1"/>
    </source>
</evidence>
<dbReference type="GO" id="GO:0016740">
    <property type="term" value="F:transferase activity"/>
    <property type="evidence" value="ECO:0007669"/>
    <property type="project" value="UniProtKB-KW"/>
</dbReference>
<dbReference type="EMBL" id="JWLW01000067">
    <property type="protein sequence ID" value="KHT44111.1"/>
    <property type="molecule type" value="Genomic_DNA"/>
</dbReference>
<reference evidence="2 3" key="1">
    <citation type="submission" date="2014-12" db="EMBL/GenBank/DDBJ databases">
        <title>Genome sequencing of Alteromonas marina AD001.</title>
        <authorList>
            <person name="Adrian T.G.S."/>
            <person name="Chan K.G."/>
        </authorList>
    </citation>
    <scope>NUCLEOTIDE SEQUENCE [LARGE SCALE GENOMIC DNA]</scope>
    <source>
        <strain evidence="2 3">AD001</strain>
    </source>
</reference>
<gene>
    <name evidence="2" type="ORF">RJ41_17890</name>
</gene>
<feature type="transmembrane region" description="Helical" evidence="1">
    <location>
        <begin position="88"/>
        <end position="112"/>
    </location>
</feature>
<evidence type="ECO:0000256" key="1">
    <source>
        <dbReference type="SAM" id="Phobius"/>
    </source>
</evidence>
<dbReference type="Proteomes" id="UP000031197">
    <property type="component" value="Unassembled WGS sequence"/>
</dbReference>
<keyword evidence="1" id="KW-0472">Membrane</keyword>
<keyword evidence="2" id="KW-0808">Transferase</keyword>
<organism evidence="2 3">
    <name type="scientific">Alteromonas marina</name>
    <dbReference type="NCBI Taxonomy" id="203795"/>
    <lineage>
        <taxon>Bacteria</taxon>
        <taxon>Pseudomonadati</taxon>
        <taxon>Pseudomonadota</taxon>
        <taxon>Gammaproteobacteria</taxon>
        <taxon>Alteromonadales</taxon>
        <taxon>Alteromonadaceae</taxon>
        <taxon>Alteromonas/Salinimonas group</taxon>
        <taxon>Alteromonas</taxon>
    </lineage>
</organism>